<evidence type="ECO:0000256" key="1">
    <source>
        <dbReference type="SAM" id="MobiDB-lite"/>
    </source>
</evidence>
<keyword evidence="2" id="KW-1133">Transmembrane helix</keyword>
<accession>A0A4W4GEE6</accession>
<feature type="region of interest" description="Disordered" evidence="1">
    <location>
        <begin position="140"/>
        <end position="183"/>
    </location>
</feature>
<dbReference type="OMA" id="KACDTHG"/>
<sequence>MPAISKIKRPTRRTRLKACDTHGTTPHALFPHLPYLRDPSILEMTSKVIGACVPLFSLAIAFDLLGLVLLFVGIFADLKVNGRFYGDFFIYTGAIILFCSLGWWVMWYVGNINLSSAGSRRSASTARSFKKLARKLTERLSKTHAESDAQSVMKNVGEEEEARKSSHLNRGLESTRSGAGGQEGLAEDRWAYL</sequence>
<dbReference type="Proteomes" id="UP000314983">
    <property type="component" value="Chromosome 4"/>
</dbReference>
<evidence type="ECO:0000313" key="4">
    <source>
        <dbReference type="Proteomes" id="UP000314983"/>
    </source>
</evidence>
<reference evidence="4" key="2">
    <citation type="journal article" date="2017" name="Sci. Adv.">
        <title>A tail of two voltages: Proteomic comparison of the three electric organs of the electric eel.</title>
        <authorList>
            <person name="Traeger L.L."/>
            <person name="Sabat G."/>
            <person name="Barrett-Wilt G.A."/>
            <person name="Wells G.B."/>
            <person name="Sussman M.R."/>
        </authorList>
    </citation>
    <scope>NUCLEOTIDE SEQUENCE [LARGE SCALE GENOMIC DNA]</scope>
</reference>
<evidence type="ECO:0000256" key="2">
    <source>
        <dbReference type="SAM" id="Phobius"/>
    </source>
</evidence>
<reference evidence="3" key="5">
    <citation type="submission" date="2025-09" db="UniProtKB">
        <authorList>
            <consortium name="Ensembl"/>
        </authorList>
    </citation>
    <scope>IDENTIFICATION</scope>
</reference>
<dbReference type="Ensembl" id="ENSEEET00000035126.2">
    <property type="protein sequence ID" value="ENSEEEP00000034721.2"/>
    <property type="gene ID" value="ENSEEEG00000016505.2"/>
</dbReference>
<reference evidence="3" key="4">
    <citation type="submission" date="2025-08" db="UniProtKB">
        <authorList>
            <consortium name="Ensembl"/>
        </authorList>
    </citation>
    <scope>IDENTIFICATION</scope>
</reference>
<dbReference type="PANTHER" id="PTHR28613">
    <property type="entry name" value="SI:CH211-232M10.4-RELATED"/>
    <property type="match status" value="1"/>
</dbReference>
<feature type="transmembrane region" description="Helical" evidence="2">
    <location>
        <begin position="88"/>
        <end position="110"/>
    </location>
</feature>
<reference evidence="4" key="1">
    <citation type="journal article" date="2014" name="Science">
        <title>Nonhuman genetics. Genomic basis for the convergent evolution of electric organs.</title>
        <authorList>
            <person name="Gallant J.R."/>
            <person name="Traeger L.L."/>
            <person name="Volkening J.D."/>
            <person name="Moffett H."/>
            <person name="Chen P.H."/>
            <person name="Novina C.D."/>
            <person name="Phillips G.N.Jr."/>
            <person name="Anand R."/>
            <person name="Wells G.B."/>
            <person name="Pinch M."/>
            <person name="Guth R."/>
            <person name="Unguez G.A."/>
            <person name="Albert J.S."/>
            <person name="Zakon H.H."/>
            <person name="Samanta M.P."/>
            <person name="Sussman M.R."/>
        </authorList>
    </citation>
    <scope>NUCLEOTIDE SEQUENCE [LARGE SCALE GENOMIC DNA]</scope>
</reference>
<dbReference type="STRING" id="8005.ENSEEEP00000034721"/>
<dbReference type="Pfam" id="PF15125">
    <property type="entry name" value="TMEM238"/>
    <property type="match status" value="1"/>
</dbReference>
<reference evidence="3" key="3">
    <citation type="submission" date="2020-05" db="EMBL/GenBank/DDBJ databases">
        <title>Electrophorus electricus (electric eel) genome, fEleEle1, primary haplotype.</title>
        <authorList>
            <person name="Myers G."/>
            <person name="Meyer A."/>
            <person name="Fedrigo O."/>
            <person name="Formenti G."/>
            <person name="Rhie A."/>
            <person name="Tracey A."/>
            <person name="Sims Y."/>
            <person name="Jarvis E.D."/>
        </authorList>
    </citation>
    <scope>NUCLEOTIDE SEQUENCE [LARGE SCALE GENOMIC DNA]</scope>
</reference>
<dbReference type="AlphaFoldDB" id="A0A4W4GEE6"/>
<keyword evidence="2" id="KW-0812">Transmembrane</keyword>
<dbReference type="GeneTree" id="ENSGT00940000162720"/>
<evidence type="ECO:0000313" key="3">
    <source>
        <dbReference type="Ensembl" id="ENSEEEP00000034721.2"/>
    </source>
</evidence>
<organism evidence="3 4">
    <name type="scientific">Electrophorus electricus</name>
    <name type="common">Electric eel</name>
    <name type="synonym">Gymnotus electricus</name>
    <dbReference type="NCBI Taxonomy" id="8005"/>
    <lineage>
        <taxon>Eukaryota</taxon>
        <taxon>Metazoa</taxon>
        <taxon>Chordata</taxon>
        <taxon>Craniata</taxon>
        <taxon>Vertebrata</taxon>
        <taxon>Euteleostomi</taxon>
        <taxon>Actinopterygii</taxon>
        <taxon>Neopterygii</taxon>
        <taxon>Teleostei</taxon>
        <taxon>Ostariophysi</taxon>
        <taxon>Gymnotiformes</taxon>
        <taxon>Gymnotoidei</taxon>
        <taxon>Gymnotidae</taxon>
        <taxon>Electrophorus</taxon>
    </lineage>
</organism>
<proteinExistence type="predicted"/>
<feature type="transmembrane region" description="Helical" evidence="2">
    <location>
        <begin position="48"/>
        <end position="76"/>
    </location>
</feature>
<dbReference type="PANTHER" id="PTHR28613:SF7">
    <property type="entry name" value="TRANSMEMBRANE PROTEIN 238"/>
    <property type="match status" value="1"/>
</dbReference>
<keyword evidence="2" id="KW-0472">Membrane</keyword>
<keyword evidence="4" id="KW-1185">Reference proteome</keyword>
<dbReference type="InterPro" id="IPR029365">
    <property type="entry name" value="TMEM238"/>
</dbReference>
<name>A0A4W4GEE6_ELEEL</name>
<evidence type="ECO:0008006" key="5">
    <source>
        <dbReference type="Google" id="ProtNLM"/>
    </source>
</evidence>
<protein>
    <recommendedName>
        <fullName evidence="5">Transmembrane protein 238</fullName>
    </recommendedName>
</protein>